<sequence length="180" mass="18308">MVSLPARLVLLGVLLVGCEASGSDVARCIELATRFRDNCAAPATGDADRVCLWDGYIELCETGDTELLIASMECLDETRCAAFSDAGEGDACLASVHAALRAAALGEVIEDRCTACGGSECAATASGAEILPYLRATAASHLERCAASSCSLDQIVDACADDVAPLAAFECSAPAADAAP</sequence>
<name>A0A0F6SI64_9BACT</name>
<evidence type="ECO:0008006" key="3">
    <source>
        <dbReference type="Google" id="ProtNLM"/>
    </source>
</evidence>
<dbReference type="EMBL" id="CP011125">
    <property type="protein sequence ID" value="AKF11649.1"/>
    <property type="molecule type" value="Genomic_DNA"/>
</dbReference>
<dbReference type="AlphaFoldDB" id="A0A0F6SI64"/>
<proteinExistence type="predicted"/>
<dbReference type="Proteomes" id="UP000034883">
    <property type="component" value="Chromosome"/>
</dbReference>
<keyword evidence="2" id="KW-1185">Reference proteome</keyword>
<reference evidence="1 2" key="1">
    <citation type="submission" date="2015-03" db="EMBL/GenBank/DDBJ databases">
        <title>Genome assembly of Sandaracinus amylolyticus DSM 53668.</title>
        <authorList>
            <person name="Sharma G."/>
            <person name="Subramanian S."/>
        </authorList>
    </citation>
    <scope>NUCLEOTIDE SEQUENCE [LARGE SCALE GENOMIC DNA]</scope>
    <source>
        <strain evidence="1 2">DSM 53668</strain>
    </source>
</reference>
<organism evidence="1 2">
    <name type="scientific">Sandaracinus amylolyticus</name>
    <dbReference type="NCBI Taxonomy" id="927083"/>
    <lineage>
        <taxon>Bacteria</taxon>
        <taxon>Pseudomonadati</taxon>
        <taxon>Myxococcota</taxon>
        <taxon>Polyangia</taxon>
        <taxon>Polyangiales</taxon>
        <taxon>Sandaracinaceae</taxon>
        <taxon>Sandaracinus</taxon>
    </lineage>
</organism>
<accession>A0A0F6SI64</accession>
<evidence type="ECO:0000313" key="2">
    <source>
        <dbReference type="Proteomes" id="UP000034883"/>
    </source>
</evidence>
<protein>
    <recommendedName>
        <fullName evidence="3">Lipoprotein</fullName>
    </recommendedName>
</protein>
<evidence type="ECO:0000313" key="1">
    <source>
        <dbReference type="EMBL" id="AKF11649.1"/>
    </source>
</evidence>
<dbReference type="STRING" id="927083.DB32_008798"/>
<gene>
    <name evidence="1" type="ORF">DB32_008798</name>
</gene>
<dbReference type="PROSITE" id="PS51257">
    <property type="entry name" value="PROKAR_LIPOPROTEIN"/>
    <property type="match status" value="1"/>
</dbReference>
<dbReference type="KEGG" id="samy:DB32_008798"/>